<dbReference type="PRINTS" id="PR00094">
    <property type="entry name" value="ADENYLTKNASE"/>
</dbReference>
<dbReference type="EMBL" id="ML993590">
    <property type="protein sequence ID" value="KAF2168399.1"/>
    <property type="molecule type" value="Genomic_DNA"/>
</dbReference>
<dbReference type="RefSeq" id="XP_033669288.1">
    <property type="nucleotide sequence ID" value="XM_033805720.1"/>
</dbReference>
<name>A0A6A6CRI3_ZASCE</name>
<protein>
    <recommendedName>
        <fullName evidence="7">Adenylate kinase active site lid domain-containing protein</fullName>
    </recommendedName>
</protein>
<dbReference type="InterPro" id="IPR000850">
    <property type="entry name" value="Adenylat/UMP-CMP_kin"/>
</dbReference>
<evidence type="ECO:0000256" key="1">
    <source>
        <dbReference type="ARBA" id="ARBA00022679"/>
    </source>
</evidence>
<organism evidence="5 6">
    <name type="scientific">Zasmidium cellare ATCC 36951</name>
    <dbReference type="NCBI Taxonomy" id="1080233"/>
    <lineage>
        <taxon>Eukaryota</taxon>
        <taxon>Fungi</taxon>
        <taxon>Dikarya</taxon>
        <taxon>Ascomycota</taxon>
        <taxon>Pezizomycotina</taxon>
        <taxon>Dothideomycetes</taxon>
        <taxon>Dothideomycetidae</taxon>
        <taxon>Mycosphaerellales</taxon>
        <taxon>Mycosphaerellaceae</taxon>
        <taxon>Zasmidium</taxon>
    </lineage>
</organism>
<dbReference type="GO" id="GO:0006139">
    <property type="term" value="P:nucleobase-containing compound metabolic process"/>
    <property type="evidence" value="ECO:0007669"/>
    <property type="project" value="InterPro"/>
</dbReference>
<evidence type="ECO:0000313" key="6">
    <source>
        <dbReference type="Proteomes" id="UP000799537"/>
    </source>
</evidence>
<dbReference type="SUPFAM" id="SSF52540">
    <property type="entry name" value="P-loop containing nucleoside triphosphate hydrolases"/>
    <property type="match status" value="1"/>
</dbReference>
<accession>A0A6A6CRI3</accession>
<dbReference type="GeneID" id="54558992"/>
<keyword evidence="6" id="KW-1185">Reference proteome</keyword>
<evidence type="ECO:0000256" key="3">
    <source>
        <dbReference type="ARBA" id="ARBA00022777"/>
    </source>
</evidence>
<evidence type="ECO:0000313" key="5">
    <source>
        <dbReference type="EMBL" id="KAF2168399.1"/>
    </source>
</evidence>
<dbReference type="CDD" id="cd01428">
    <property type="entry name" value="ADK"/>
    <property type="match status" value="1"/>
</dbReference>
<dbReference type="AlphaFoldDB" id="A0A6A6CRI3"/>
<evidence type="ECO:0000256" key="4">
    <source>
        <dbReference type="RuleBase" id="RU003330"/>
    </source>
</evidence>
<dbReference type="OrthoDB" id="442176at2759"/>
<gene>
    <name evidence="5" type="ORF">M409DRAFT_21150</name>
</gene>
<dbReference type="Pfam" id="PF00406">
    <property type="entry name" value="ADK"/>
    <property type="match status" value="1"/>
</dbReference>
<comment type="similarity">
    <text evidence="4">Belongs to the adenylate kinase family.</text>
</comment>
<proteinExistence type="inferred from homology"/>
<dbReference type="Gene3D" id="3.40.50.300">
    <property type="entry name" value="P-loop containing nucleotide triphosphate hydrolases"/>
    <property type="match status" value="1"/>
</dbReference>
<dbReference type="PANTHER" id="PTHR23359">
    <property type="entry name" value="NUCLEOTIDE KINASE"/>
    <property type="match status" value="1"/>
</dbReference>
<evidence type="ECO:0008006" key="7">
    <source>
        <dbReference type="Google" id="ProtNLM"/>
    </source>
</evidence>
<dbReference type="Proteomes" id="UP000799537">
    <property type="component" value="Unassembled WGS sequence"/>
</dbReference>
<dbReference type="GO" id="GO:0005524">
    <property type="term" value="F:ATP binding"/>
    <property type="evidence" value="ECO:0007669"/>
    <property type="project" value="InterPro"/>
</dbReference>
<dbReference type="InterPro" id="IPR027417">
    <property type="entry name" value="P-loop_NTPase"/>
</dbReference>
<keyword evidence="1 4" id="KW-0808">Transferase</keyword>
<dbReference type="GO" id="GO:0019205">
    <property type="term" value="F:nucleobase-containing compound kinase activity"/>
    <property type="evidence" value="ECO:0007669"/>
    <property type="project" value="InterPro"/>
</dbReference>
<keyword evidence="3 4" id="KW-0418">Kinase</keyword>
<sequence>MERPITKYTPINITLMLGPPGSGKGTLAHALVGKLVSYHLSVGDWLRFLCTYDESITGASGEALGGLTRQELKAYLYAHELVPAETVVAIVWHKIGVEIDNGHETFLIDGFPRDEASAWHFEQLLAANSLPKPARVISLSCPKQICKTRFPTRRRAATDSEAVFEKRYREFMEKTTREVLNRYAVRLVKVETSGTMEENVWEMGWALGWKGAWE</sequence>
<keyword evidence="2" id="KW-0547">Nucleotide-binding</keyword>
<reference evidence="5" key="1">
    <citation type="journal article" date="2020" name="Stud. Mycol.">
        <title>101 Dothideomycetes genomes: a test case for predicting lifestyles and emergence of pathogens.</title>
        <authorList>
            <person name="Haridas S."/>
            <person name="Albert R."/>
            <person name="Binder M."/>
            <person name="Bloem J."/>
            <person name="Labutti K."/>
            <person name="Salamov A."/>
            <person name="Andreopoulos B."/>
            <person name="Baker S."/>
            <person name="Barry K."/>
            <person name="Bills G."/>
            <person name="Bluhm B."/>
            <person name="Cannon C."/>
            <person name="Castanera R."/>
            <person name="Culley D."/>
            <person name="Daum C."/>
            <person name="Ezra D."/>
            <person name="Gonzalez J."/>
            <person name="Henrissat B."/>
            <person name="Kuo A."/>
            <person name="Liang C."/>
            <person name="Lipzen A."/>
            <person name="Lutzoni F."/>
            <person name="Magnuson J."/>
            <person name="Mondo S."/>
            <person name="Nolan M."/>
            <person name="Ohm R."/>
            <person name="Pangilinan J."/>
            <person name="Park H.-J."/>
            <person name="Ramirez L."/>
            <person name="Alfaro M."/>
            <person name="Sun H."/>
            <person name="Tritt A."/>
            <person name="Yoshinaga Y."/>
            <person name="Zwiers L.-H."/>
            <person name="Turgeon B."/>
            <person name="Goodwin S."/>
            <person name="Spatafora J."/>
            <person name="Crous P."/>
            <person name="Grigoriev I."/>
        </authorList>
    </citation>
    <scope>NUCLEOTIDE SEQUENCE</scope>
    <source>
        <strain evidence="5">ATCC 36951</strain>
    </source>
</reference>
<evidence type="ECO:0000256" key="2">
    <source>
        <dbReference type="ARBA" id="ARBA00022741"/>
    </source>
</evidence>